<evidence type="ECO:0000256" key="3">
    <source>
        <dbReference type="SAM" id="MobiDB-lite"/>
    </source>
</evidence>
<proteinExistence type="predicted"/>
<keyword evidence="5" id="KW-0614">Plasmid</keyword>
<organism evidence="5 6">
    <name type="scientific">Denitromonas iodatirespirans</name>
    <dbReference type="NCBI Taxonomy" id="2795389"/>
    <lineage>
        <taxon>Bacteria</taxon>
        <taxon>Pseudomonadati</taxon>
        <taxon>Pseudomonadota</taxon>
        <taxon>Betaproteobacteria</taxon>
        <taxon>Rhodocyclales</taxon>
        <taxon>Zoogloeaceae</taxon>
        <taxon>Denitromonas</taxon>
    </lineage>
</organism>
<dbReference type="Proteomes" id="UP000694660">
    <property type="component" value="Unassembled WGS sequence"/>
</dbReference>
<feature type="region of interest" description="Disordered" evidence="3">
    <location>
        <begin position="67"/>
        <end position="88"/>
    </location>
</feature>
<evidence type="ECO:0000313" key="5">
    <source>
        <dbReference type="EMBL" id="MBT0963020.1"/>
    </source>
</evidence>
<gene>
    <name evidence="5" type="ORF">I8J34_17700</name>
</gene>
<dbReference type="SUPFAM" id="SSF52540">
    <property type="entry name" value="P-loop containing nucleoside triphosphate hydrolases"/>
    <property type="match status" value="1"/>
</dbReference>
<keyword evidence="2" id="KW-0067">ATP-binding</keyword>
<geneLocation type="plasmid" evidence="5">
    <name>unnamed1</name>
</geneLocation>
<keyword evidence="6" id="KW-1185">Reference proteome</keyword>
<evidence type="ECO:0000313" key="6">
    <source>
        <dbReference type="Proteomes" id="UP000694660"/>
    </source>
</evidence>
<sequence length="365" mass="40185">MSRAETTDIYAQQIRPARLDRAQSVDAPKAIIVIGHPGAGADLVARESLRALGHQQTVLISTESLREHSPAWQGRAPGHTPPVKQTQPETDKWVDRLTKDAIEKRTNIVIDGTLSANEKVSETVQLLKSKGFQVEAILVSRDIESSRLLATAKYLSAREYDIAPRFFDEPAMQRAVSQSVAVATRFEADKLVDKISVVDGDSLLYANQLRDGAWGKKPRAGELLEQRLAPVKTPNQLAIEVTRWESLARHIKSDPLIPTETAKQISAWQMDSKTRAQNDPLAQRLAVRNEEANTFLHTPVSELGKVLPQYGKQIARLAAAQEVAQQTFKLASDRDSFVAAAKTKIANDIAQGKIAPSKGKEDLAR</sequence>
<evidence type="ECO:0000256" key="1">
    <source>
        <dbReference type="ARBA" id="ARBA00022741"/>
    </source>
</evidence>
<dbReference type="AlphaFoldDB" id="A0A944DB06"/>
<dbReference type="InterPro" id="IPR027417">
    <property type="entry name" value="P-loop_NTPase"/>
</dbReference>
<dbReference type="InterPro" id="IPR010488">
    <property type="entry name" value="Zeta_toxin_domain"/>
</dbReference>
<feature type="domain" description="Zeta toxin" evidence="4">
    <location>
        <begin position="24"/>
        <end position="208"/>
    </location>
</feature>
<keyword evidence="1" id="KW-0547">Nucleotide-binding</keyword>
<accession>A0A944DB06</accession>
<name>A0A944DB06_DENI1</name>
<protein>
    <submittedName>
        <fullName evidence="5">Zeta toxin family protein</fullName>
    </submittedName>
</protein>
<dbReference type="GO" id="GO:0005524">
    <property type="term" value="F:ATP binding"/>
    <property type="evidence" value="ECO:0007669"/>
    <property type="project" value="UniProtKB-KW"/>
</dbReference>
<reference evidence="6" key="1">
    <citation type="journal article" date="2022" name="ISME J.">
        <title>Genetic and phylogenetic analysis of dissimilatory iodate-reducing bacteria identifies potential niches across the world's oceans.</title>
        <authorList>
            <person name="Reyes-Umana V."/>
            <person name="Henning Z."/>
            <person name="Lee K."/>
            <person name="Barnum T.P."/>
            <person name="Coates J.D."/>
        </authorList>
    </citation>
    <scope>NUCLEOTIDE SEQUENCE [LARGE SCALE GENOMIC DNA]</scope>
    <source>
        <strain evidence="6">IR12</strain>
    </source>
</reference>
<dbReference type="GO" id="GO:0016301">
    <property type="term" value="F:kinase activity"/>
    <property type="evidence" value="ECO:0007669"/>
    <property type="project" value="InterPro"/>
</dbReference>
<dbReference type="EMBL" id="JAEKFT010000023">
    <property type="protein sequence ID" value="MBT0963020.1"/>
    <property type="molecule type" value="Genomic_DNA"/>
</dbReference>
<dbReference type="Pfam" id="PF06414">
    <property type="entry name" value="Zeta_toxin"/>
    <property type="match status" value="1"/>
</dbReference>
<comment type="caution">
    <text evidence="5">The sequence shown here is derived from an EMBL/GenBank/DDBJ whole genome shotgun (WGS) entry which is preliminary data.</text>
</comment>
<dbReference type="RefSeq" id="WP_214362926.1">
    <property type="nucleotide sequence ID" value="NZ_JAEKFT010000023.1"/>
</dbReference>
<evidence type="ECO:0000256" key="2">
    <source>
        <dbReference type="ARBA" id="ARBA00022840"/>
    </source>
</evidence>
<evidence type="ECO:0000259" key="4">
    <source>
        <dbReference type="Pfam" id="PF06414"/>
    </source>
</evidence>
<dbReference type="Gene3D" id="3.40.50.300">
    <property type="entry name" value="P-loop containing nucleotide triphosphate hydrolases"/>
    <property type="match status" value="1"/>
</dbReference>